<evidence type="ECO:0000313" key="2">
    <source>
        <dbReference type="Proteomes" id="UP000548867"/>
    </source>
</evidence>
<dbReference type="Proteomes" id="UP000548867">
    <property type="component" value="Unassembled WGS sequence"/>
</dbReference>
<evidence type="ECO:0000313" key="1">
    <source>
        <dbReference type="EMBL" id="MBB3957430.1"/>
    </source>
</evidence>
<accession>A0A7W6G8P2</accession>
<proteinExistence type="predicted"/>
<dbReference type="EMBL" id="JACIDX010000024">
    <property type="protein sequence ID" value="MBB3957430.1"/>
    <property type="molecule type" value="Genomic_DNA"/>
</dbReference>
<reference evidence="1 2" key="1">
    <citation type="submission" date="2020-08" db="EMBL/GenBank/DDBJ databases">
        <title>Genomic Encyclopedia of Type Strains, Phase IV (KMG-IV): sequencing the most valuable type-strain genomes for metagenomic binning, comparative biology and taxonomic classification.</title>
        <authorList>
            <person name="Goeker M."/>
        </authorList>
    </citation>
    <scope>NUCLEOTIDE SEQUENCE [LARGE SCALE GENOMIC DNA]</scope>
    <source>
        <strain evidence="1 2">DSM 27057</strain>
    </source>
</reference>
<sequence length="30" mass="3309">MPVLAQRLASFAERSDLHFEWGNAPHSVAA</sequence>
<comment type="caution">
    <text evidence="1">The sequence shown here is derived from an EMBL/GenBank/DDBJ whole genome shotgun (WGS) entry which is preliminary data.</text>
</comment>
<name>A0A7W6G8P2_9SPHN</name>
<gene>
    <name evidence="1" type="ORF">GGR38_004404</name>
</gene>
<dbReference type="AlphaFoldDB" id="A0A7W6G8P2"/>
<organism evidence="1 2">
    <name type="scientific">Novosphingobium sediminicola</name>
    <dbReference type="NCBI Taxonomy" id="563162"/>
    <lineage>
        <taxon>Bacteria</taxon>
        <taxon>Pseudomonadati</taxon>
        <taxon>Pseudomonadota</taxon>
        <taxon>Alphaproteobacteria</taxon>
        <taxon>Sphingomonadales</taxon>
        <taxon>Sphingomonadaceae</taxon>
        <taxon>Novosphingobium</taxon>
    </lineage>
</organism>
<protein>
    <submittedName>
        <fullName evidence="1">Uncharacterized protein</fullName>
    </submittedName>
</protein>
<keyword evidence="2" id="KW-1185">Reference proteome</keyword>